<feature type="domain" description="PB1" evidence="7">
    <location>
        <begin position="835"/>
        <end position="918"/>
    </location>
</feature>
<dbReference type="SUPFAM" id="SSF54277">
    <property type="entry name" value="CAD &amp; PB1 domains"/>
    <property type="match status" value="1"/>
</dbReference>
<dbReference type="InterPro" id="IPR000270">
    <property type="entry name" value="PB1_dom"/>
</dbReference>
<dbReference type="EMBL" id="JBJUIK010000014">
    <property type="protein sequence ID" value="KAL3505495.1"/>
    <property type="molecule type" value="Genomic_DNA"/>
</dbReference>
<evidence type="ECO:0000259" key="6">
    <source>
        <dbReference type="PROSITE" id="PS51519"/>
    </source>
</evidence>
<evidence type="ECO:0000256" key="2">
    <source>
        <dbReference type="ARBA" id="ARBA00023125"/>
    </source>
</evidence>
<feature type="region of interest" description="Disordered" evidence="5">
    <location>
        <begin position="721"/>
        <end position="769"/>
    </location>
</feature>
<dbReference type="InterPro" id="IPR055081">
    <property type="entry name" value="NLP1-9_GAF"/>
</dbReference>
<sequence length="932" mass="102777">MNENESVFIENNMLGTQYDSIMDLDYMDELLLDGCWLETADGSELMNHSPSSFSAFFDSSFAWPILDTNNGESSSLEGTHVERQRLSFPENLSFSSSQGRNSAKSEDLDGILSSGVCPSSQYGNGLAESSELGRGWWIGPRASTSVVDRLIKALGYIKDWSGEKNVLIQIWVPVNKGGRRVLTTNDQPFSLDLNCPRLACYRDISVNYQFPTEDDSKESVGLPGRVFLGKVPEWTPDVQFFGRDEYPRVGHAQQYDVRGTLAVPIFEQGSHNCLGVIEVILTTQKINYRLELESVCKALQAVDLRSSDISSNGNTKAPDFSFQSALPEIQEILRAACRTHRLPLAQTWVPCIQQGKGGCRHSDENLVQCVSTVDSACYITDPRIQGFNEACSEHHLLKGQGIVGRAFTTNQPCFSPDITTFTKTDYPLSHHARMFGLCAAVAIRLRSICSGSTDFVLEFFLPVDCKDSEEHEKMLSSLSVIIQKFCRGLRVITGKELLEETSLPVGVVSIPPIIKFSEEIGKTEYPQSMMASQKLSSWTSPSCLEVEESASVASEVYNGKPTEMLSGKFSESMQYQPDISSIKEIVFGDSLNTGGCNLPDVSRTGDKRRAKSEKTITLQILQRYFAGSLKDAAKSIGVCPTTLKRICRQHGIKRWPSRKIKKVGHSLKKIQRVIDSVQGASGSLQIESFYTNYPELATPNLSTGGTFSSLMSSDCPNLLKTQPDAGILSPSASPSKSTSSSGSQSSSSSHTCSTGTQPHSHTLTTSSQEDVTGKDTSVCCVLKRVRSDAELHLSSDGLRPLPRSHSHASFPVVRKSENLPPAPKETGHSSQGGNTLRIKVTYGEEKIRFRMLNSWGYRDLMREISRRFGIDDSSGFHLKYMDDDSEWILLTCNADLEECLDVCRSSQSQTIKLSLLRDSKQHHESSSGGSYL</sequence>
<keyword evidence="4" id="KW-0539">Nucleus</keyword>
<keyword evidence="1" id="KW-0805">Transcription regulation</keyword>
<evidence type="ECO:0000256" key="4">
    <source>
        <dbReference type="ARBA" id="ARBA00023242"/>
    </source>
</evidence>
<dbReference type="CDD" id="cd06407">
    <property type="entry name" value="PB1_NLP"/>
    <property type="match status" value="1"/>
</dbReference>
<evidence type="ECO:0000313" key="8">
    <source>
        <dbReference type="EMBL" id="KAL3505495.1"/>
    </source>
</evidence>
<dbReference type="Pfam" id="PF00564">
    <property type="entry name" value="PB1"/>
    <property type="match status" value="1"/>
</dbReference>
<feature type="domain" description="RWP-RK" evidence="6">
    <location>
        <begin position="602"/>
        <end position="683"/>
    </location>
</feature>
<keyword evidence="3" id="KW-0804">Transcription</keyword>
<evidence type="ECO:0000313" key="9">
    <source>
        <dbReference type="Proteomes" id="UP001630127"/>
    </source>
</evidence>
<dbReference type="PANTHER" id="PTHR32002:SF44">
    <property type="entry name" value="PROTEIN NLP4"/>
    <property type="match status" value="1"/>
</dbReference>
<dbReference type="InterPro" id="IPR045012">
    <property type="entry name" value="NLP"/>
</dbReference>
<comment type="caution">
    <text evidence="8">The sequence shown here is derived from an EMBL/GenBank/DDBJ whole genome shotgun (WGS) entry which is preliminary data.</text>
</comment>
<dbReference type="InterPro" id="IPR053793">
    <property type="entry name" value="PB1-like"/>
</dbReference>
<proteinExistence type="predicted"/>
<feature type="region of interest" description="Disordered" evidence="5">
    <location>
        <begin position="795"/>
        <end position="834"/>
    </location>
</feature>
<dbReference type="InterPro" id="IPR034891">
    <property type="entry name" value="PB1_NLP"/>
</dbReference>
<dbReference type="AlphaFoldDB" id="A0ABD2YHX3"/>
<dbReference type="SMART" id="SM00666">
    <property type="entry name" value="PB1"/>
    <property type="match status" value="1"/>
</dbReference>
<protein>
    <submittedName>
        <fullName evidence="8">Uncharacterized protein</fullName>
    </submittedName>
</protein>
<name>A0ABD2YHX3_9GENT</name>
<feature type="compositionally biased region" description="Polar residues" evidence="5">
    <location>
        <begin position="757"/>
        <end position="769"/>
    </location>
</feature>
<dbReference type="PANTHER" id="PTHR32002">
    <property type="entry name" value="PROTEIN NLP8"/>
    <property type="match status" value="1"/>
</dbReference>
<reference evidence="8 9" key="1">
    <citation type="submission" date="2024-11" db="EMBL/GenBank/DDBJ databases">
        <title>A near-complete genome assembly of Cinchona calisaya.</title>
        <authorList>
            <person name="Lian D.C."/>
            <person name="Zhao X.W."/>
            <person name="Wei L."/>
        </authorList>
    </citation>
    <scope>NUCLEOTIDE SEQUENCE [LARGE SCALE GENOMIC DNA]</scope>
    <source>
        <tissue evidence="8">Nenye</tissue>
    </source>
</reference>
<dbReference type="Proteomes" id="UP001630127">
    <property type="component" value="Unassembled WGS sequence"/>
</dbReference>
<dbReference type="PROSITE" id="PS51745">
    <property type="entry name" value="PB1"/>
    <property type="match status" value="1"/>
</dbReference>
<evidence type="ECO:0000256" key="3">
    <source>
        <dbReference type="ARBA" id="ARBA00023163"/>
    </source>
</evidence>
<evidence type="ECO:0000259" key="7">
    <source>
        <dbReference type="PROSITE" id="PS51745"/>
    </source>
</evidence>
<evidence type="ECO:0000256" key="1">
    <source>
        <dbReference type="ARBA" id="ARBA00023015"/>
    </source>
</evidence>
<evidence type="ECO:0000256" key="5">
    <source>
        <dbReference type="SAM" id="MobiDB-lite"/>
    </source>
</evidence>
<accession>A0ABD2YHX3</accession>
<gene>
    <name evidence="8" type="ORF">ACH5RR_035336</name>
</gene>
<dbReference type="Pfam" id="PF22922">
    <property type="entry name" value="GAF_NLP"/>
    <property type="match status" value="2"/>
</dbReference>
<dbReference type="Pfam" id="PF02042">
    <property type="entry name" value="RWP-RK"/>
    <property type="match status" value="1"/>
</dbReference>
<dbReference type="InterPro" id="IPR003035">
    <property type="entry name" value="RWP-RK_dom"/>
</dbReference>
<dbReference type="PROSITE" id="PS51519">
    <property type="entry name" value="RWP_RK"/>
    <property type="match status" value="1"/>
</dbReference>
<keyword evidence="9" id="KW-1185">Reference proteome</keyword>
<organism evidence="8 9">
    <name type="scientific">Cinchona calisaya</name>
    <dbReference type="NCBI Taxonomy" id="153742"/>
    <lineage>
        <taxon>Eukaryota</taxon>
        <taxon>Viridiplantae</taxon>
        <taxon>Streptophyta</taxon>
        <taxon>Embryophyta</taxon>
        <taxon>Tracheophyta</taxon>
        <taxon>Spermatophyta</taxon>
        <taxon>Magnoliopsida</taxon>
        <taxon>eudicotyledons</taxon>
        <taxon>Gunneridae</taxon>
        <taxon>Pentapetalae</taxon>
        <taxon>asterids</taxon>
        <taxon>lamiids</taxon>
        <taxon>Gentianales</taxon>
        <taxon>Rubiaceae</taxon>
        <taxon>Cinchonoideae</taxon>
        <taxon>Cinchoneae</taxon>
        <taxon>Cinchona</taxon>
    </lineage>
</organism>
<dbReference type="GO" id="GO:0003677">
    <property type="term" value="F:DNA binding"/>
    <property type="evidence" value="ECO:0007669"/>
    <property type="project" value="UniProtKB-KW"/>
</dbReference>
<dbReference type="Gene3D" id="3.10.20.90">
    <property type="entry name" value="Phosphatidylinositol 3-kinase Catalytic Subunit, Chain A, domain 1"/>
    <property type="match status" value="1"/>
</dbReference>
<feature type="compositionally biased region" description="Low complexity" evidence="5">
    <location>
        <begin position="729"/>
        <end position="756"/>
    </location>
</feature>
<keyword evidence="2" id="KW-0238">DNA-binding</keyword>